<evidence type="ECO:0008006" key="9">
    <source>
        <dbReference type="Google" id="ProtNLM"/>
    </source>
</evidence>
<dbReference type="EMBL" id="MTKT01001287">
    <property type="protein sequence ID" value="OWM84674.1"/>
    <property type="molecule type" value="Genomic_DNA"/>
</dbReference>
<sequence length="1160" mass="133597">MFTPQKKVWLDWPLSARKRGAGSGPGSGGLSANPSDGKGKSVAPAEPATPPLGPNGMAVDGDDLAEKVSQLEKELFEYQYNMGLVLIEKKEWTAEYERLKEVLAETKDALKREQTAHLIAMSEVEKREDDLRKALGVEKQCVSDLEKALREMRSEYAEIKFTADSKLAEANAIVASIDEKSLEFEAKMHSAEAKLAEISRKSSEIERKQQDLEAREADLQKKRLSFITEREAHESNFSKQREDLLEWERKLRESEERIGDRQRILNQREERANEKDKIYKQKEKDLEDVQKMIDEATSTLKQKEDDISSRVSKLAIREKASFSPLEYEALQKNLEMKEKELLVLEETLKEREQVEIQKLLDEHNEILDAKKREFELEIEQKRKSVDEELGNKGFELQKKEAEINHKEEKLAKKEQALEKKSEKLKEKEEDFQSKLKDLKERERLLRSEEKNLEAEKKQLLVEKEELVNLKTRLEKIRADNEEQLLKIRKEKDQLKVTEEERSEYVRLQSELRQEIEKCRVQKEMLLKEAEDLKQQKEMFEKEWEVLDEKKAEVEKGLKDLSQEKEKFQKLKEAEEERLQKKLLETEEEIKRELENLNLAKETSAARLEHEKSVLTEQIQSERSQMLRDFELKKKELESDMQKKLEEQENDLCYRKKLFEEEKERELGNISYLRELARREMEEMKQERLVMGKEREEFSANKKHLEEEQTEIRRDIDKLMVLSQKMKEQREKFNKERQRFISFVEKQSSCSNCGECTREFVVSDMQCLSEIENLDIPQSKFAVVYHKEGFSKDQEAIEGQKSDASPHQVGSRTPVSAGTMSWLRKCTSKIFNFSPGKKDEFHPVQNLTLEGTVPVDQASAEEQSKVSGENDIEVSLAAVSASEDVQRLPSGQEILVDEQSNVNIAEDSHPSDLRSGKHEVRKRGRARVDRTRTMKQVVKDAEAILGEGLETNERRRQNGNAEESAHTNLDSREESSLAERGKRGNGRKRTRASHHDGDETEGHSDSVTGNQQRKRRQKPAAAGQPPVEPRYNLRRPKGRGTGAATSRASSDLNERKKNDAQGDGLLEVVNSKAAPAHSVTVASENGGSTHFVRCGTAANMEDTTKELAPNNPALSEEVNGTPDRVREGSDYNALESGDSDEEREHPGEVSMGKKLWTFFTT</sequence>
<dbReference type="GO" id="GO:0005652">
    <property type="term" value="C:nuclear lamina"/>
    <property type="evidence" value="ECO:0007669"/>
    <property type="project" value="UniProtKB-SubCell"/>
</dbReference>
<evidence type="ECO:0000313" key="8">
    <source>
        <dbReference type="Proteomes" id="UP000197138"/>
    </source>
</evidence>
<evidence type="ECO:0000256" key="5">
    <source>
        <dbReference type="SAM" id="Coils"/>
    </source>
</evidence>
<organism evidence="7 8">
    <name type="scientific">Punica granatum</name>
    <name type="common">Pomegranate</name>
    <dbReference type="NCBI Taxonomy" id="22663"/>
    <lineage>
        <taxon>Eukaryota</taxon>
        <taxon>Viridiplantae</taxon>
        <taxon>Streptophyta</taxon>
        <taxon>Embryophyta</taxon>
        <taxon>Tracheophyta</taxon>
        <taxon>Spermatophyta</taxon>
        <taxon>Magnoliopsida</taxon>
        <taxon>eudicotyledons</taxon>
        <taxon>Gunneridae</taxon>
        <taxon>Pentapetalae</taxon>
        <taxon>rosids</taxon>
        <taxon>malvids</taxon>
        <taxon>Myrtales</taxon>
        <taxon>Lythraceae</taxon>
        <taxon>Punica</taxon>
    </lineage>
</organism>
<feature type="compositionally biased region" description="Polar residues" evidence="6">
    <location>
        <begin position="801"/>
        <end position="815"/>
    </location>
</feature>
<evidence type="ECO:0000256" key="2">
    <source>
        <dbReference type="ARBA" id="ARBA00023242"/>
    </source>
</evidence>
<protein>
    <recommendedName>
        <fullName evidence="9">Protein CROWDED NUCLEI 1</fullName>
    </recommendedName>
</protein>
<comment type="subcellular location">
    <subcellularLocation>
        <location evidence="3">Nucleus lamina</location>
    </subcellularLocation>
</comment>
<evidence type="ECO:0000313" key="7">
    <source>
        <dbReference type="EMBL" id="OWM84674.1"/>
    </source>
</evidence>
<evidence type="ECO:0000256" key="3">
    <source>
        <dbReference type="ARBA" id="ARBA00024186"/>
    </source>
</evidence>
<dbReference type="InterPro" id="IPR040418">
    <property type="entry name" value="CRWN"/>
</dbReference>
<gene>
    <name evidence="7" type="ORF">CDL15_Pgr027461</name>
</gene>
<feature type="compositionally biased region" description="Basic and acidic residues" evidence="6">
    <location>
        <begin position="925"/>
        <end position="941"/>
    </location>
</feature>
<feature type="region of interest" description="Disordered" evidence="6">
    <location>
        <begin position="1"/>
        <end position="61"/>
    </location>
</feature>
<keyword evidence="1 5" id="KW-0175">Coiled coil</keyword>
<feature type="compositionally biased region" description="Basic and acidic residues" evidence="6">
    <location>
        <begin position="962"/>
        <end position="981"/>
    </location>
</feature>
<comment type="similarity">
    <text evidence="4">Belongs to the CRWN family.</text>
</comment>
<reference evidence="8" key="1">
    <citation type="journal article" date="2017" name="Plant J.">
        <title>The pomegranate (Punica granatum L.) genome and the genomics of punicalagin biosynthesis.</title>
        <authorList>
            <person name="Qin G."/>
            <person name="Xu C."/>
            <person name="Ming R."/>
            <person name="Tang H."/>
            <person name="Guyot R."/>
            <person name="Kramer E.M."/>
            <person name="Hu Y."/>
            <person name="Yi X."/>
            <person name="Qi Y."/>
            <person name="Xu X."/>
            <person name="Gao Z."/>
            <person name="Pan H."/>
            <person name="Jian J."/>
            <person name="Tian Y."/>
            <person name="Yue Z."/>
            <person name="Xu Y."/>
        </authorList>
    </citation>
    <scope>NUCLEOTIDE SEQUENCE [LARGE SCALE GENOMIC DNA]</scope>
    <source>
        <strain evidence="8">cv. Dabenzi</strain>
    </source>
</reference>
<feature type="coiled-coil region" evidence="5">
    <location>
        <begin position="188"/>
        <end position="646"/>
    </location>
</feature>
<feature type="region of interest" description="Disordered" evidence="6">
    <location>
        <begin position="904"/>
        <end position="1063"/>
    </location>
</feature>
<accession>A0A218XIC8</accession>
<evidence type="ECO:0000256" key="4">
    <source>
        <dbReference type="ARBA" id="ARBA00024208"/>
    </source>
</evidence>
<feature type="region of interest" description="Disordered" evidence="6">
    <location>
        <begin position="793"/>
        <end position="815"/>
    </location>
</feature>
<evidence type="ECO:0000256" key="6">
    <source>
        <dbReference type="SAM" id="MobiDB-lite"/>
    </source>
</evidence>
<comment type="caution">
    <text evidence="7">The sequence shown here is derived from an EMBL/GenBank/DDBJ whole genome shotgun (WGS) entry which is preliminary data.</text>
</comment>
<feature type="compositionally biased region" description="Basic and acidic residues" evidence="6">
    <location>
        <begin position="905"/>
        <end position="917"/>
    </location>
</feature>
<feature type="compositionally biased region" description="Basic residues" evidence="6">
    <location>
        <begin position="982"/>
        <end position="991"/>
    </location>
</feature>
<feature type="coiled-coil region" evidence="5">
    <location>
        <begin position="694"/>
        <end position="738"/>
    </location>
</feature>
<dbReference type="AlphaFoldDB" id="A0A218XIC8"/>
<evidence type="ECO:0000256" key="1">
    <source>
        <dbReference type="ARBA" id="ARBA00023054"/>
    </source>
</evidence>
<feature type="region of interest" description="Disordered" evidence="6">
    <location>
        <begin position="1099"/>
        <end position="1160"/>
    </location>
</feature>
<proteinExistence type="inferred from homology"/>
<keyword evidence="2" id="KW-0539">Nucleus</keyword>
<name>A0A218XIC8_PUNGR</name>
<dbReference type="GO" id="GO:0006997">
    <property type="term" value="P:nucleus organization"/>
    <property type="evidence" value="ECO:0007669"/>
    <property type="project" value="InterPro"/>
</dbReference>
<feature type="compositionally biased region" description="Basic and acidic residues" evidence="6">
    <location>
        <begin position="992"/>
        <end position="1003"/>
    </location>
</feature>
<dbReference type="Proteomes" id="UP000197138">
    <property type="component" value="Unassembled WGS sequence"/>
</dbReference>
<dbReference type="PANTHER" id="PTHR31908:SF11">
    <property type="entry name" value="PROTEIN CROWDED NUCLEI 1"/>
    <property type="match status" value="1"/>
</dbReference>
<feature type="coiled-coil region" evidence="5">
    <location>
        <begin position="89"/>
        <end position="116"/>
    </location>
</feature>
<dbReference type="PANTHER" id="PTHR31908">
    <property type="entry name" value="PROTEIN CROWDED NUCLEI 4"/>
    <property type="match status" value="1"/>
</dbReference>